<keyword evidence="3" id="KW-1185">Reference proteome</keyword>
<protein>
    <submittedName>
        <fullName evidence="2">MSMEG_0569 family flavin-dependent oxidoreductase</fullName>
    </submittedName>
</protein>
<dbReference type="NCBIfam" id="TIGR04046">
    <property type="entry name" value="MSMEG_0569_nitr"/>
    <property type="match status" value="1"/>
</dbReference>
<dbReference type="PANTHER" id="PTHR43539:SF78">
    <property type="entry name" value="FLAVIN-CONTAINING MONOOXYGENASE"/>
    <property type="match status" value="1"/>
</dbReference>
<dbReference type="InterPro" id="IPR024000">
    <property type="entry name" value="CHP04046_FMN-dependent"/>
</dbReference>
<dbReference type="Proteomes" id="UP001333818">
    <property type="component" value="Unassembled WGS sequence"/>
</dbReference>
<name>A0AAW9Q3M4_9CYAN</name>
<reference evidence="2" key="1">
    <citation type="submission" date="2024-01" db="EMBL/GenBank/DDBJ databases">
        <title>Bank of Algae and Cyanobacteria of the Azores (BACA) strain genomes.</title>
        <authorList>
            <person name="Luz R."/>
            <person name="Cordeiro R."/>
            <person name="Fonseca A."/>
            <person name="Goncalves V."/>
        </authorList>
    </citation>
    <scope>NUCLEOTIDE SEQUENCE</scope>
    <source>
        <strain evidence="2">BACA0141</strain>
    </source>
</reference>
<dbReference type="PRINTS" id="PR00411">
    <property type="entry name" value="PNDRDTASEI"/>
</dbReference>
<comment type="caution">
    <text evidence="2">The sequence shown here is derived from an EMBL/GenBank/DDBJ whole genome shotgun (WGS) entry which is preliminary data.</text>
</comment>
<dbReference type="Pfam" id="PF13738">
    <property type="entry name" value="Pyr_redox_3"/>
    <property type="match status" value="1"/>
</dbReference>
<dbReference type="RefSeq" id="WP_330485240.1">
    <property type="nucleotide sequence ID" value="NZ_JAZBJZ010000094.1"/>
</dbReference>
<dbReference type="AlphaFoldDB" id="A0AAW9Q3M4"/>
<evidence type="ECO:0000256" key="1">
    <source>
        <dbReference type="ARBA" id="ARBA00023002"/>
    </source>
</evidence>
<dbReference type="GO" id="GO:0050660">
    <property type="term" value="F:flavin adenine dinucleotide binding"/>
    <property type="evidence" value="ECO:0007669"/>
    <property type="project" value="TreeGrafter"/>
</dbReference>
<dbReference type="EMBL" id="JAZBJZ010000094">
    <property type="protein sequence ID" value="MEE3718804.1"/>
    <property type="molecule type" value="Genomic_DNA"/>
</dbReference>
<gene>
    <name evidence="2" type="ORF">V2H45_18840</name>
</gene>
<organism evidence="2 3">
    <name type="scientific">Tumidithrix elongata BACA0141</name>
    <dbReference type="NCBI Taxonomy" id="2716417"/>
    <lineage>
        <taxon>Bacteria</taxon>
        <taxon>Bacillati</taxon>
        <taxon>Cyanobacteriota</taxon>
        <taxon>Cyanophyceae</taxon>
        <taxon>Pseudanabaenales</taxon>
        <taxon>Pseudanabaenaceae</taxon>
        <taxon>Tumidithrix</taxon>
        <taxon>Tumidithrix elongata</taxon>
    </lineage>
</organism>
<dbReference type="InterPro" id="IPR050982">
    <property type="entry name" value="Auxin_biosynth/cation_transpt"/>
</dbReference>
<dbReference type="SUPFAM" id="SSF51905">
    <property type="entry name" value="FAD/NAD(P)-binding domain"/>
    <property type="match status" value="1"/>
</dbReference>
<dbReference type="GO" id="GO:0004497">
    <property type="term" value="F:monooxygenase activity"/>
    <property type="evidence" value="ECO:0007669"/>
    <property type="project" value="TreeGrafter"/>
</dbReference>
<dbReference type="Gene3D" id="3.50.50.60">
    <property type="entry name" value="FAD/NAD(P)-binding domain"/>
    <property type="match status" value="2"/>
</dbReference>
<sequence>MSAHYSVVIVGGGQAGLSMSYCLKERGIDHIVFEKNQIGHSWRTHRWDTFCLVTPNWQCQLPGYPYPGNDPNGFMQKDEIVKYIEDYAASFDPPIKEGVAVSKVRKNEARNVFEVTTSIGDFTADQVVIAVGGYHTPKLPKMAERLPEDIVQIHSSQYKTPDLPGDRAVLVVGTGQSGCQIAEDLHLAGKQVHLCVGSAPRSPRRYRGKDVVEWLDQMGYYDLSIDDHPQKEKARTNTNHYVTGRDGGREIDLRQFALEGMQLHGRLKAIAKTKLEFFDDLKQNLDGADAVAENIKKTIDGFIEKNQIEAPSDPPYKPVWEPTASILEIDYIQANIGAVIWSTGFHSDFSWIEIPVFDGKGYPGHKRGVTDVGGFYFLGLPWLYTWGSGRFSGVARDASYLAERIVARKKVAYPSAWSVVNEFLLGS</sequence>
<dbReference type="InterPro" id="IPR036188">
    <property type="entry name" value="FAD/NAD-bd_sf"/>
</dbReference>
<proteinExistence type="predicted"/>
<dbReference type="PANTHER" id="PTHR43539">
    <property type="entry name" value="FLAVIN-BINDING MONOOXYGENASE-LIKE PROTEIN (AFU_ORTHOLOGUE AFUA_4G09220)"/>
    <property type="match status" value="1"/>
</dbReference>
<keyword evidence="1" id="KW-0560">Oxidoreductase</keyword>
<evidence type="ECO:0000313" key="3">
    <source>
        <dbReference type="Proteomes" id="UP001333818"/>
    </source>
</evidence>
<evidence type="ECO:0000313" key="2">
    <source>
        <dbReference type="EMBL" id="MEE3718804.1"/>
    </source>
</evidence>
<accession>A0AAW9Q3M4</accession>